<comment type="caution">
    <text evidence="4">The sequence shown here is derived from an EMBL/GenBank/DDBJ whole genome shotgun (WGS) entry which is preliminary data.</text>
</comment>
<keyword evidence="2" id="KW-0472">Membrane</keyword>
<dbReference type="EMBL" id="BAAAEW010000004">
    <property type="protein sequence ID" value="GAA0742274.1"/>
    <property type="molecule type" value="Genomic_DNA"/>
</dbReference>
<feature type="region of interest" description="Disordered" evidence="1">
    <location>
        <begin position="466"/>
        <end position="492"/>
    </location>
</feature>
<feature type="region of interest" description="Disordered" evidence="1">
    <location>
        <begin position="362"/>
        <end position="388"/>
    </location>
</feature>
<dbReference type="Proteomes" id="UP001500279">
    <property type="component" value="Unassembled WGS sequence"/>
</dbReference>
<dbReference type="Pfam" id="PF13116">
    <property type="entry name" value="YhdP"/>
    <property type="match status" value="1"/>
</dbReference>
<keyword evidence="2" id="KW-0812">Transmembrane</keyword>
<keyword evidence="2" id="KW-1133">Transmembrane helix</keyword>
<evidence type="ECO:0000313" key="4">
    <source>
        <dbReference type="EMBL" id="GAA0742274.1"/>
    </source>
</evidence>
<feature type="transmembrane region" description="Helical" evidence="2">
    <location>
        <begin position="12"/>
        <end position="35"/>
    </location>
</feature>
<dbReference type="PANTHER" id="PTHR38690:SF1">
    <property type="entry name" value="PROTEASE"/>
    <property type="match status" value="1"/>
</dbReference>
<feature type="compositionally biased region" description="Low complexity" evidence="1">
    <location>
        <begin position="370"/>
        <end position="388"/>
    </location>
</feature>
<keyword evidence="5" id="KW-1185">Reference proteome</keyword>
<organism evidence="4 5">
    <name type="scientific">Ideonella azotifigens</name>
    <dbReference type="NCBI Taxonomy" id="513160"/>
    <lineage>
        <taxon>Bacteria</taxon>
        <taxon>Pseudomonadati</taxon>
        <taxon>Pseudomonadota</taxon>
        <taxon>Betaproteobacteria</taxon>
        <taxon>Burkholderiales</taxon>
        <taxon>Sphaerotilaceae</taxon>
        <taxon>Ideonella</taxon>
    </lineage>
</organism>
<name>A0ABN1JLE1_9BURK</name>
<evidence type="ECO:0000256" key="1">
    <source>
        <dbReference type="SAM" id="MobiDB-lite"/>
    </source>
</evidence>
<dbReference type="NCBIfam" id="TIGR02099">
    <property type="entry name" value="YhdP family protein"/>
    <property type="match status" value="1"/>
</dbReference>
<accession>A0ABN1JLE1</accession>
<dbReference type="InterPro" id="IPR011836">
    <property type="entry name" value="YhdP"/>
</dbReference>
<proteinExistence type="predicted"/>
<dbReference type="PANTHER" id="PTHR38690">
    <property type="entry name" value="PROTEASE-RELATED"/>
    <property type="match status" value="1"/>
</dbReference>
<evidence type="ECO:0000313" key="5">
    <source>
        <dbReference type="Proteomes" id="UP001500279"/>
    </source>
</evidence>
<evidence type="ECO:0000256" key="2">
    <source>
        <dbReference type="SAM" id="Phobius"/>
    </source>
</evidence>
<evidence type="ECO:0000259" key="3">
    <source>
        <dbReference type="Pfam" id="PF13116"/>
    </source>
</evidence>
<reference evidence="4 5" key="1">
    <citation type="journal article" date="2019" name="Int. J. Syst. Evol. Microbiol.">
        <title>The Global Catalogue of Microorganisms (GCM) 10K type strain sequencing project: providing services to taxonomists for standard genome sequencing and annotation.</title>
        <authorList>
            <consortium name="The Broad Institute Genomics Platform"/>
            <consortium name="The Broad Institute Genome Sequencing Center for Infectious Disease"/>
            <person name="Wu L."/>
            <person name="Ma J."/>
        </authorList>
    </citation>
    <scope>NUCLEOTIDE SEQUENCE [LARGE SCALE GENOMIC DNA]</scope>
    <source>
        <strain evidence="4 5">JCM 15503</strain>
    </source>
</reference>
<sequence>MLVSLSRGAFRAVLLMLITLWSLLLLGWLILHWGILPHIDEWRPQVEAHASRALGVSVRIGRIEARSPGWVPVLALHDVQLADAAGRPALTLPLVSAAVSPRSLLVLSLRFSQLYIEGAQLEVRRDRSGHLHVGGLAFNSGADGADGLASNWFFAQPEFVVRHGQLRWVDEQRDAPPLALEDVDIVVRNSLRHHDLRLDATPPAGWGQRFSARGRFTQPLLAPAGDWQRWNGTLHADLPYVDVASLHQHVQLPFELLAGQGSLRAWLDLAQGQWRAATLDMALQTLQLRLGRELAPLALRSVSGRLQAEREPDRVRLDARELAFATEDGVAWPASRVALSWLQQQDLVASLAEPDRQRVPLAAAAASEVTPETSASAPEPTASEPAAASSAIPFATANAAPITGGEFSADRLDLALLARMASRLPLPATLLRTLQDSAPQGLVQGLQLSWSGSPQAPQHYRVKGRLSGSSLSAQPPEAGQGPGRPGWRGADLDLQANETGGEARLSVTDGALELPGVFEDPLVPLARFQAKLVWQLQPRPGLLPAIQLLVQDGRFANEDGQGDVSARWQTGEGVVGAAGEPPGSLADHGAGARFPGRLELSGHATQLKAARVARYLPLGVGPSARQYVSGAVLGGDISQLNFKLRGDLWHFPFPKAAEGEFHIAAKVHNLDFAYVPAEPGAAPAWPAFSQLSGDLVFDRVSMQIRNAQAKVWGLALTNVNGDIRDLMSKPALSIDGTVRGPLADGLRYVAASPVDKLISGALHDTTGTGPMTLQLGLVIPLDDVNNTSVKGQVQLAGNEIRLRPDLPVFANTQARVDFSQHGFSVSGGAARLVGGDATFEGNMGPDGIVRFQGQGTATAEGLRRATELGWVAKLGTQLSGQSPYKLQLGVVHGQTELQITSPLTGMASALPAPLGKAAEAALPLRYQTTLGPSVPAAGGAAAITRDTLRVELGSLLQAEYQRDISQPTPVVLRGALAVGDTLPTLTPGTVQALLKLGTVDIDAWRKLSAQLAGPAAGDAAGTSAHSSYEPTDISLRAQSLAMGGRKLTRLSAQAQRRAGADGEHWRANLQADQAQGQIDYRPQAGERAGLVHARFTRLALPQSEADAVDDILDDPGDHPPALDIVIDDFELAGKKLGKLEVDAAYKGADWRLSKLNLTSPEAKLVGSGQWSPGPRRRMAMDFRLDLSDSGGLLERMGMGRVMRGGKGHILGQLAWTGSPLTPEWAEMTGQMQLALDSGQFLKVDAGVGRLLGVLSLQNLPRRLLLDFRDVFQEGFAFDNASADIALADGVARTNNLRIRSAQAVVLMEGSANMRQETQNLRVVVVPEINAGTASLAYAAINPVIGLGTFLAQWFLRKPLMQASTREFQVTGPWDKPNVVSVERKANEPLPDLDAPLLPTPAASAALAPAAP</sequence>
<dbReference type="InterPro" id="IPR025263">
    <property type="entry name" value="YhdP_central"/>
</dbReference>
<protein>
    <submittedName>
        <fullName evidence="4">YhdP family protein</fullName>
    </submittedName>
</protein>
<feature type="domain" description="YhdP central" evidence="3">
    <location>
        <begin position="11"/>
        <end position="1378"/>
    </location>
</feature>
<gene>
    <name evidence="4" type="ORF">GCM10009107_05650</name>
</gene>